<evidence type="ECO:0000313" key="1">
    <source>
        <dbReference type="EMBL" id="MCH93765.1"/>
    </source>
</evidence>
<name>A0A392N3P6_9FABA</name>
<dbReference type="Proteomes" id="UP000265520">
    <property type="component" value="Unassembled WGS sequence"/>
</dbReference>
<feature type="non-terminal residue" evidence="1">
    <location>
        <position position="1"/>
    </location>
</feature>
<keyword evidence="2" id="KW-1185">Reference proteome</keyword>
<proteinExistence type="predicted"/>
<reference evidence="1 2" key="1">
    <citation type="journal article" date="2018" name="Front. Plant Sci.">
        <title>Red Clover (Trifolium pratense) and Zigzag Clover (T. medium) - A Picture of Genomic Similarities and Differences.</title>
        <authorList>
            <person name="Dluhosova J."/>
            <person name="Istvanek J."/>
            <person name="Nedelnik J."/>
            <person name="Repkova J."/>
        </authorList>
    </citation>
    <scope>NUCLEOTIDE SEQUENCE [LARGE SCALE GENOMIC DNA]</scope>
    <source>
        <strain evidence="2">cv. 10/8</strain>
        <tissue evidence="1">Leaf</tissue>
    </source>
</reference>
<evidence type="ECO:0000313" key="2">
    <source>
        <dbReference type="Proteomes" id="UP000265520"/>
    </source>
</evidence>
<sequence length="95" mass="10615">FLRWGYVSGDGSDTGGFSGDGSVPVTDGFWRYSPSRLLWWVAVCLDLCGVHYDRQSFLLSQKVWFSKGSGDVSVLHQLNIGLVCYPPMRVFDLCC</sequence>
<dbReference type="AlphaFoldDB" id="A0A392N3P6"/>
<comment type="caution">
    <text evidence="1">The sequence shown here is derived from an EMBL/GenBank/DDBJ whole genome shotgun (WGS) entry which is preliminary data.</text>
</comment>
<accession>A0A392N3P6</accession>
<dbReference type="EMBL" id="LXQA010025727">
    <property type="protein sequence ID" value="MCH93765.1"/>
    <property type="molecule type" value="Genomic_DNA"/>
</dbReference>
<protein>
    <submittedName>
        <fullName evidence="1">Uncharacterized protein</fullName>
    </submittedName>
</protein>
<organism evidence="1 2">
    <name type="scientific">Trifolium medium</name>
    <dbReference type="NCBI Taxonomy" id="97028"/>
    <lineage>
        <taxon>Eukaryota</taxon>
        <taxon>Viridiplantae</taxon>
        <taxon>Streptophyta</taxon>
        <taxon>Embryophyta</taxon>
        <taxon>Tracheophyta</taxon>
        <taxon>Spermatophyta</taxon>
        <taxon>Magnoliopsida</taxon>
        <taxon>eudicotyledons</taxon>
        <taxon>Gunneridae</taxon>
        <taxon>Pentapetalae</taxon>
        <taxon>rosids</taxon>
        <taxon>fabids</taxon>
        <taxon>Fabales</taxon>
        <taxon>Fabaceae</taxon>
        <taxon>Papilionoideae</taxon>
        <taxon>50 kb inversion clade</taxon>
        <taxon>NPAAA clade</taxon>
        <taxon>Hologalegina</taxon>
        <taxon>IRL clade</taxon>
        <taxon>Trifolieae</taxon>
        <taxon>Trifolium</taxon>
    </lineage>
</organism>